<gene>
    <name evidence="1" type="ORF">SAMN05660733_07811</name>
</gene>
<accession>A0A1W2FSK6</accession>
<reference evidence="2" key="1">
    <citation type="submission" date="2017-04" db="EMBL/GenBank/DDBJ databases">
        <authorList>
            <person name="Varghese N."/>
            <person name="Submissions S."/>
        </authorList>
    </citation>
    <scope>NUCLEOTIDE SEQUENCE [LARGE SCALE GENOMIC DNA]</scope>
    <source>
        <strain evidence="2">DSM 44073</strain>
    </source>
</reference>
<keyword evidence="2" id="KW-1185">Reference proteome</keyword>
<dbReference type="Proteomes" id="UP000192840">
    <property type="component" value="Unassembled WGS sequence"/>
</dbReference>
<proteinExistence type="predicted"/>
<protein>
    <submittedName>
        <fullName evidence="1">Uncharacterized protein</fullName>
    </submittedName>
</protein>
<sequence length="83" mass="9164">MLDGSEYGDESLLVLSTENADAIRKGDVVQVSGIVEQFRLADYRDRYGLLHDGVYRTYSDEEFLAAHNVRQNVPAPSGTTPSS</sequence>
<dbReference type="EMBL" id="FWYC01000022">
    <property type="protein sequence ID" value="SMD24712.1"/>
    <property type="molecule type" value="Genomic_DNA"/>
</dbReference>
<evidence type="ECO:0000313" key="2">
    <source>
        <dbReference type="Proteomes" id="UP000192840"/>
    </source>
</evidence>
<evidence type="ECO:0000313" key="1">
    <source>
        <dbReference type="EMBL" id="SMD24712.1"/>
    </source>
</evidence>
<name>A0A1W2FSK6_9PSEU</name>
<organism evidence="1 2">
    <name type="scientific">Lentzea albidocapillata</name>
    <dbReference type="NCBI Taxonomy" id="40571"/>
    <lineage>
        <taxon>Bacteria</taxon>
        <taxon>Bacillati</taxon>
        <taxon>Actinomycetota</taxon>
        <taxon>Actinomycetes</taxon>
        <taxon>Pseudonocardiales</taxon>
        <taxon>Pseudonocardiaceae</taxon>
        <taxon>Lentzea</taxon>
    </lineage>
</organism>
<dbReference type="AlphaFoldDB" id="A0A1W2FSK6"/>